<dbReference type="SUPFAM" id="SSF88697">
    <property type="entry name" value="PUA domain-like"/>
    <property type="match status" value="1"/>
</dbReference>
<dbReference type="InterPro" id="IPR001841">
    <property type="entry name" value="Znf_RING"/>
</dbReference>
<feature type="domain" description="Lon N-terminal" evidence="7">
    <location>
        <begin position="284"/>
        <end position="567"/>
    </location>
</feature>
<evidence type="ECO:0000256" key="5">
    <source>
        <dbReference type="SAM" id="MobiDB-lite"/>
    </source>
</evidence>
<dbReference type="Gene3D" id="3.30.40.10">
    <property type="entry name" value="Zinc/RING finger domain, C3HC4 (zinc finger)"/>
    <property type="match status" value="2"/>
</dbReference>
<dbReference type="InterPro" id="IPR013083">
    <property type="entry name" value="Znf_RING/FYVE/PHD"/>
</dbReference>
<protein>
    <recommendedName>
        <fullName evidence="10">RING-type domain-containing protein</fullName>
    </recommendedName>
</protein>
<dbReference type="Pfam" id="PF13923">
    <property type="entry name" value="zf-C3HC4_2"/>
    <property type="match status" value="1"/>
</dbReference>
<dbReference type="Gene3D" id="2.30.130.40">
    <property type="entry name" value="LON domain-like"/>
    <property type="match status" value="1"/>
</dbReference>
<dbReference type="Proteomes" id="UP000567179">
    <property type="component" value="Unassembled WGS sequence"/>
</dbReference>
<dbReference type="InterPro" id="IPR003111">
    <property type="entry name" value="Lon_prtase_N"/>
</dbReference>
<dbReference type="Pfam" id="PF02190">
    <property type="entry name" value="LON_substr_bdg"/>
    <property type="match status" value="1"/>
</dbReference>
<evidence type="ECO:0000256" key="1">
    <source>
        <dbReference type="ARBA" id="ARBA00022723"/>
    </source>
</evidence>
<feature type="compositionally biased region" description="Low complexity" evidence="5">
    <location>
        <begin position="429"/>
        <end position="447"/>
    </location>
</feature>
<dbReference type="SUPFAM" id="SSF57850">
    <property type="entry name" value="RING/U-box"/>
    <property type="match status" value="2"/>
</dbReference>
<keyword evidence="9" id="KW-1185">Reference proteome</keyword>
<feature type="region of interest" description="Disordered" evidence="5">
    <location>
        <begin position="426"/>
        <end position="483"/>
    </location>
</feature>
<feature type="domain" description="RING-type" evidence="6">
    <location>
        <begin position="201"/>
        <end position="239"/>
    </location>
</feature>
<dbReference type="Gene3D" id="1.20.58.1480">
    <property type="match status" value="1"/>
</dbReference>
<feature type="compositionally biased region" description="Polar residues" evidence="5">
    <location>
        <begin position="448"/>
        <end position="466"/>
    </location>
</feature>
<reference evidence="8 9" key="1">
    <citation type="journal article" date="2020" name="ISME J.">
        <title>Uncovering the hidden diversity of litter-decomposition mechanisms in mushroom-forming fungi.</title>
        <authorList>
            <person name="Floudas D."/>
            <person name="Bentzer J."/>
            <person name="Ahren D."/>
            <person name="Johansson T."/>
            <person name="Persson P."/>
            <person name="Tunlid A."/>
        </authorList>
    </citation>
    <scope>NUCLEOTIDE SEQUENCE [LARGE SCALE GENOMIC DNA]</scope>
    <source>
        <strain evidence="8 9">CBS 101986</strain>
    </source>
</reference>
<gene>
    <name evidence="8" type="ORF">D9619_000917</name>
</gene>
<evidence type="ECO:0000313" key="9">
    <source>
        <dbReference type="Proteomes" id="UP000567179"/>
    </source>
</evidence>
<evidence type="ECO:0008006" key="10">
    <source>
        <dbReference type="Google" id="ProtNLM"/>
    </source>
</evidence>
<comment type="caution">
    <text evidence="8">The sequence shown here is derived from an EMBL/GenBank/DDBJ whole genome shotgun (WGS) entry which is preliminary data.</text>
</comment>
<proteinExistence type="predicted"/>
<dbReference type="PANTHER" id="PTHR23327">
    <property type="entry name" value="RING FINGER PROTEIN 127"/>
    <property type="match status" value="1"/>
</dbReference>
<dbReference type="AlphaFoldDB" id="A0A8H5F393"/>
<dbReference type="PROSITE" id="PS50089">
    <property type="entry name" value="ZF_RING_2"/>
    <property type="match status" value="1"/>
</dbReference>
<dbReference type="PROSITE" id="PS00518">
    <property type="entry name" value="ZF_RING_1"/>
    <property type="match status" value="1"/>
</dbReference>
<evidence type="ECO:0000259" key="6">
    <source>
        <dbReference type="PROSITE" id="PS50089"/>
    </source>
</evidence>
<dbReference type="OrthoDB" id="264917at2759"/>
<dbReference type="GO" id="GO:0008270">
    <property type="term" value="F:zinc ion binding"/>
    <property type="evidence" value="ECO:0007669"/>
    <property type="project" value="UniProtKB-KW"/>
</dbReference>
<dbReference type="InterPro" id="IPR017907">
    <property type="entry name" value="Znf_RING_CS"/>
</dbReference>
<accession>A0A8H5F393</accession>
<feature type="compositionally biased region" description="Low complexity" evidence="5">
    <location>
        <begin position="468"/>
        <end position="478"/>
    </location>
</feature>
<feature type="region of interest" description="Disordered" evidence="5">
    <location>
        <begin position="105"/>
        <end position="152"/>
    </location>
</feature>
<dbReference type="InterPro" id="IPR046336">
    <property type="entry name" value="Lon_prtase_N_sf"/>
</dbReference>
<dbReference type="GO" id="GO:0061630">
    <property type="term" value="F:ubiquitin protein ligase activity"/>
    <property type="evidence" value="ECO:0007669"/>
    <property type="project" value="TreeGrafter"/>
</dbReference>
<evidence type="ECO:0000259" key="7">
    <source>
        <dbReference type="PROSITE" id="PS51787"/>
    </source>
</evidence>
<keyword evidence="2 4" id="KW-0863">Zinc-finger</keyword>
<evidence type="ECO:0000256" key="3">
    <source>
        <dbReference type="ARBA" id="ARBA00022833"/>
    </source>
</evidence>
<dbReference type="SMART" id="SM00464">
    <property type="entry name" value="LON"/>
    <property type="match status" value="1"/>
</dbReference>
<dbReference type="CDD" id="cd16449">
    <property type="entry name" value="RING-HC"/>
    <property type="match status" value="1"/>
</dbReference>
<dbReference type="PROSITE" id="PS51787">
    <property type="entry name" value="LON_N"/>
    <property type="match status" value="1"/>
</dbReference>
<dbReference type="PANTHER" id="PTHR23327:SF42">
    <property type="entry name" value="LON PEPTIDASE N-TERMINAL DOMAIN AND RING FINGER PROTEIN C14F5.10C"/>
    <property type="match status" value="1"/>
</dbReference>
<sequence>MISPADLDGLLLCPLCHATLQQPATLHCGHSVCEHHLQLPSSSCPVSTCSTTPNTQGPHIPEGSRVRFTAAPDQPTIVTPIAENATDVTLNNVISLVQRTGARLHTLARRPANDDEDDEDTRDNRPDHNDRPRKRPKRYHNDSDEEEPETPLLQHLISTAARDRLVARDEPLIPNIIPEIMTDNSSILAEFDKKLLEELTCHICYVLYYQPVTTPCQHTYCAKCLQRSLDHSTSCPDCRQDLPTNYFHDQPINKTILSIILKAYPEVYQERQASIEEEERHARLDTPVFVATLSFPGVPTLLHLFEPRYRLMLRRCLESTTPRFGMIMSPKPGAAHATYGTMLEIRSVQMLADGRSMVETWGSTRFRIIESGTLDGYMVAKIESIYDYPDDITETLVLEDDPVPATSPASSSSPSQPLLRRIRSTLTGSSHSNSRGSSSSSVRTQSSDNTPSTPSLAPSIASSSRHPASAQTTSASSSLPAGLRHPTNEELMATCRAFLDRLQRGAAPWVVQRLSSTYGEMPTDPALFSFWVALVLPLEDAEKAKLLPLRSARLRLLLVVYWIERLNNNWYAWVYLALVKLNGWVVDPASPVLPCLLWVAVVLMVSRLIGWI</sequence>
<keyword evidence="3" id="KW-0862">Zinc</keyword>
<keyword evidence="1" id="KW-0479">Metal-binding</keyword>
<dbReference type="CDD" id="cd16514">
    <property type="entry name" value="RING-HC_LONFs_rpt2"/>
    <property type="match status" value="1"/>
</dbReference>
<evidence type="ECO:0000313" key="8">
    <source>
        <dbReference type="EMBL" id="KAF5322064.1"/>
    </source>
</evidence>
<dbReference type="EMBL" id="JAACJJ010000028">
    <property type="protein sequence ID" value="KAF5322064.1"/>
    <property type="molecule type" value="Genomic_DNA"/>
</dbReference>
<evidence type="ECO:0000256" key="4">
    <source>
        <dbReference type="PROSITE-ProRule" id="PRU00175"/>
    </source>
</evidence>
<name>A0A8H5F393_9AGAR</name>
<evidence type="ECO:0000256" key="2">
    <source>
        <dbReference type="ARBA" id="ARBA00022771"/>
    </source>
</evidence>
<dbReference type="InterPro" id="IPR015947">
    <property type="entry name" value="PUA-like_sf"/>
</dbReference>
<organism evidence="8 9">
    <name type="scientific">Psilocybe cf. subviscida</name>
    <dbReference type="NCBI Taxonomy" id="2480587"/>
    <lineage>
        <taxon>Eukaryota</taxon>
        <taxon>Fungi</taxon>
        <taxon>Dikarya</taxon>
        <taxon>Basidiomycota</taxon>
        <taxon>Agaricomycotina</taxon>
        <taxon>Agaricomycetes</taxon>
        <taxon>Agaricomycetidae</taxon>
        <taxon>Agaricales</taxon>
        <taxon>Agaricineae</taxon>
        <taxon>Strophariaceae</taxon>
        <taxon>Psilocybe</taxon>
    </lineage>
</organism>
<dbReference type="SMART" id="SM00184">
    <property type="entry name" value="RING"/>
    <property type="match status" value="2"/>
</dbReference>